<reference evidence="3" key="1">
    <citation type="journal article" date="2017" name="Cell">
        <title>Insights into land plant evolution garnered from the Marchantia polymorpha genome.</title>
        <authorList>
            <person name="Bowman J.L."/>
            <person name="Kohchi T."/>
            <person name="Yamato K.T."/>
            <person name="Jenkins J."/>
            <person name="Shu S."/>
            <person name="Ishizaki K."/>
            <person name="Yamaoka S."/>
            <person name="Nishihama R."/>
            <person name="Nakamura Y."/>
            <person name="Berger F."/>
            <person name="Adam C."/>
            <person name="Aki S.S."/>
            <person name="Althoff F."/>
            <person name="Araki T."/>
            <person name="Arteaga-Vazquez M.A."/>
            <person name="Balasubrmanian S."/>
            <person name="Barry K."/>
            <person name="Bauer D."/>
            <person name="Boehm C.R."/>
            <person name="Briginshaw L."/>
            <person name="Caballero-Perez J."/>
            <person name="Catarino B."/>
            <person name="Chen F."/>
            <person name="Chiyoda S."/>
            <person name="Chovatia M."/>
            <person name="Davies K.M."/>
            <person name="Delmans M."/>
            <person name="Demura T."/>
            <person name="Dierschke T."/>
            <person name="Dolan L."/>
            <person name="Dorantes-Acosta A.E."/>
            <person name="Eklund D.M."/>
            <person name="Florent S.N."/>
            <person name="Flores-Sandoval E."/>
            <person name="Fujiyama A."/>
            <person name="Fukuzawa H."/>
            <person name="Galik B."/>
            <person name="Grimanelli D."/>
            <person name="Grimwood J."/>
            <person name="Grossniklaus U."/>
            <person name="Hamada T."/>
            <person name="Haseloff J."/>
            <person name="Hetherington A.J."/>
            <person name="Higo A."/>
            <person name="Hirakawa Y."/>
            <person name="Hundley H.N."/>
            <person name="Ikeda Y."/>
            <person name="Inoue K."/>
            <person name="Inoue S.I."/>
            <person name="Ishida S."/>
            <person name="Jia Q."/>
            <person name="Kakita M."/>
            <person name="Kanazawa T."/>
            <person name="Kawai Y."/>
            <person name="Kawashima T."/>
            <person name="Kennedy M."/>
            <person name="Kinose K."/>
            <person name="Kinoshita T."/>
            <person name="Kohara Y."/>
            <person name="Koide E."/>
            <person name="Komatsu K."/>
            <person name="Kopischke S."/>
            <person name="Kubo M."/>
            <person name="Kyozuka J."/>
            <person name="Lagercrantz U."/>
            <person name="Lin S.S."/>
            <person name="Lindquist E."/>
            <person name="Lipzen A.M."/>
            <person name="Lu C.W."/>
            <person name="De Luna E."/>
            <person name="Martienssen R.A."/>
            <person name="Minamino N."/>
            <person name="Mizutani M."/>
            <person name="Mizutani M."/>
            <person name="Mochizuki N."/>
            <person name="Monte I."/>
            <person name="Mosher R."/>
            <person name="Nagasaki H."/>
            <person name="Nakagami H."/>
            <person name="Naramoto S."/>
            <person name="Nishitani K."/>
            <person name="Ohtani M."/>
            <person name="Okamoto T."/>
            <person name="Okumura M."/>
            <person name="Phillips J."/>
            <person name="Pollak B."/>
            <person name="Reinders A."/>
            <person name="Rovekamp M."/>
            <person name="Sano R."/>
            <person name="Sawa S."/>
            <person name="Schmid M.W."/>
            <person name="Shirakawa M."/>
            <person name="Solano R."/>
            <person name="Spunde A."/>
            <person name="Suetsugu N."/>
            <person name="Sugano S."/>
            <person name="Sugiyama A."/>
            <person name="Sun R."/>
            <person name="Suzuki Y."/>
            <person name="Takenaka M."/>
            <person name="Takezawa D."/>
            <person name="Tomogane H."/>
            <person name="Tsuzuki M."/>
            <person name="Ueda T."/>
            <person name="Umeda M."/>
            <person name="Ward J.M."/>
            <person name="Watanabe Y."/>
            <person name="Yazaki K."/>
            <person name="Yokoyama R."/>
            <person name="Yoshitake Y."/>
            <person name="Yotsui I."/>
            <person name="Zachgo S."/>
            <person name="Schmutz J."/>
        </authorList>
    </citation>
    <scope>NUCLEOTIDE SEQUENCE [LARGE SCALE GENOMIC DNA]</scope>
    <source>
        <strain evidence="3">Tak-1</strain>
    </source>
</reference>
<evidence type="ECO:0000256" key="1">
    <source>
        <dbReference type="SAM" id="Phobius"/>
    </source>
</evidence>
<evidence type="ECO:0000313" key="2">
    <source>
        <dbReference type="EMBL" id="PTQ48595.1"/>
    </source>
</evidence>
<feature type="transmembrane region" description="Helical" evidence="1">
    <location>
        <begin position="59"/>
        <end position="82"/>
    </location>
</feature>
<gene>
    <name evidence="2" type="ORF">MARPO_0005s0218</name>
</gene>
<keyword evidence="1" id="KW-0812">Transmembrane</keyword>
<sequence>MDCHLALSPLTVMSGTGRSVEVCKQVCFALLTTLPTDNLTPSVKIISVSSESSTACLNILIVVILFLGLISQRVLVLCQYLVFPTTVGSEDV</sequence>
<name>A0A2R6XR51_MARPO</name>
<organism evidence="2 3">
    <name type="scientific">Marchantia polymorpha</name>
    <name type="common">Common liverwort</name>
    <name type="synonym">Marchantia aquatica</name>
    <dbReference type="NCBI Taxonomy" id="3197"/>
    <lineage>
        <taxon>Eukaryota</taxon>
        <taxon>Viridiplantae</taxon>
        <taxon>Streptophyta</taxon>
        <taxon>Embryophyta</taxon>
        <taxon>Marchantiophyta</taxon>
        <taxon>Marchantiopsida</taxon>
        <taxon>Marchantiidae</taxon>
        <taxon>Marchantiales</taxon>
        <taxon>Marchantiaceae</taxon>
        <taxon>Marchantia</taxon>
    </lineage>
</organism>
<dbReference type="Proteomes" id="UP000244005">
    <property type="component" value="Unassembled WGS sequence"/>
</dbReference>
<dbReference type="AlphaFoldDB" id="A0A2R6XR51"/>
<keyword evidence="3" id="KW-1185">Reference proteome</keyword>
<protein>
    <submittedName>
        <fullName evidence="2">Uncharacterized protein</fullName>
    </submittedName>
</protein>
<keyword evidence="1" id="KW-1133">Transmembrane helix</keyword>
<proteinExistence type="predicted"/>
<evidence type="ECO:0000313" key="3">
    <source>
        <dbReference type="Proteomes" id="UP000244005"/>
    </source>
</evidence>
<keyword evidence="1" id="KW-0472">Membrane</keyword>
<dbReference type="EMBL" id="KZ772677">
    <property type="protein sequence ID" value="PTQ48595.1"/>
    <property type="molecule type" value="Genomic_DNA"/>
</dbReference>
<accession>A0A2R6XR51</accession>